<accession>A0A2W1K5H9</accession>
<dbReference type="InterPro" id="IPR011712">
    <property type="entry name" value="Sig_transdc_His_kin_sub3_dim/P"/>
</dbReference>
<evidence type="ECO:0000256" key="4">
    <source>
        <dbReference type="SAM" id="Coils"/>
    </source>
</evidence>
<dbReference type="Pfam" id="PF07730">
    <property type="entry name" value="HisKA_3"/>
    <property type="match status" value="1"/>
</dbReference>
<dbReference type="OrthoDB" id="447151at2"/>
<dbReference type="InterPro" id="IPR029016">
    <property type="entry name" value="GAF-like_dom_sf"/>
</dbReference>
<dbReference type="Gene3D" id="1.20.5.1930">
    <property type="match status" value="1"/>
</dbReference>
<feature type="coiled-coil region" evidence="4">
    <location>
        <begin position="800"/>
        <end position="827"/>
    </location>
</feature>
<keyword evidence="2 6" id="KW-0418">Kinase</keyword>
<dbReference type="Pfam" id="PF01590">
    <property type="entry name" value="GAF"/>
    <property type="match status" value="6"/>
</dbReference>
<dbReference type="GO" id="GO:0000155">
    <property type="term" value="F:phosphorelay sensor kinase activity"/>
    <property type="evidence" value="ECO:0007669"/>
    <property type="project" value="InterPro"/>
</dbReference>
<sequence length="2828" mass="313776">MTATANGHLPSPPDEPQRRDALLSGVAEAARRLLVVADFDAAVNGALDAIATSAGIDRIFIYQNHVDPQTQREFATCPYEWTVPEVVKSREISGQYPMLYSEIDGYRDWLNELKAGRSVQKLAQEMSAAGQAKQKQEQALSVLTVPIFIQGIYWGNFGFDDCTTARVWSEAEIAVLETAAANFAGALQRRASLADLESFNQQLQQRDALLNSVNAAAQCLVASEDFAQTIHEALKILGEGTQQDRVYVFENLLDPETKEILWALPYEWTTPGIPASTVVADALPLAMNAFPSHLVESMSQGQVVKLLTRDLDGVARDVNVAGQTQSLVAVPISVAGQWWGVLGFDDCTTERVWSDAEIAVLETAATCIGNAIERDRNLKQKEATALARATELEAHNQVLEGRDRILEATAAAANILLTIEDFDQAVNTALQIVGEAVDTDRVGIVEHLENPSETSFGLWQVVYEWNSPHTALVAHRHHPELMQGSYEGVAEHYAQFIRGEGFSFLIDDLSGPLHNIQQKIGVQSMHVVPILLQGRYWGIIYFDDCRVSRQRSDAELAVLKTVADCIGSAIERERLRDAELQNREAREAAERNVLLEREQAARDRVTELVKANDVIKETLDTLATEPELERFLGYVLQAIAQQFNAPLLEYWRHEDKTAYLELAVVNGEILVSEKLVGHHGVEGFPVPPPLIHNEKLLHRTQHIEADFSLNNPFASPIVQNVWTWCEQHGVTHPVDKAINFPVILGDRSYGSIAVLLPEGQTFSEHAVQLGYALTNQVALAVQLTHLAEQSRQSAIVQEREQAAQNRVAELAKANDVLKETLDTLAAEPELERFIGYVLQAASQQFNAPLVEYWHHSEQSVAYIEQAAVQGEIATAEQLAGHPGLEGFAVLSELVNEEQLQERLTHFLIDDLAADPLVAEVYPRLLRWCERQGVRPHREVNIPVTLGGTSFGSLVIYLPQSQQFSDEQIELGYALAHQMSLAIQLTQLSEETKRVALLEERDRISQQRAIELSQVSNVLKDSLNRLASEHDLDVFLGHVVDTINQQVGAAAGHIFLHDPKTDTLSQRLSVRFGQMTTGSAEHDPPIFHAPVPANITPAYALMCESREIILASMNSDEPLFWPGTLEWHRQMGHQEAAALALRAGDRAIGWLGLAFTDKNSLTPEEKELIFALADQAGLAIQMAQLAEETKQTAVIKEREQFAQTRATELETHNQVLEKRDRILEATATASNILLSDGDFDTAVSSALQVLGESVGCDRAFVAQQFNDPVGETLGFLRILYEWDSPGISSQTSDYEGLQDISWQDWSIEDWYYRNLNGKAFGQTIDNFSERFRQLQQEVGSQAVHNIPIFVEGSFWGVVGTDHCCEKRLLTDAELAVFKTAASCIGNAIEREQIRKAREAAERNVLLEREQFAQTRAVELENHNLVLEKRDRILEATAAAANVMLTAIDFDSAIHTALQIVGEGLEVDRINLGEHFEAISQQESGYHQFLYEWNTHNTPRQMDLPAFARISDSGMEFAVDALRRGDAFGGIVDELPEPFRSEQLGLGVMSTYAIPIHVDNNFWGVIAFDDCHQLTRRSEAELEALKTLANCIGNAIDRDRIRKEREAAILIRATELEAYNQALEERDLILEATAAVSNVLLTDIDFDTAFNEAMQIIGEAVGTDRVGIAENLADLTETEPGHWRVINEWTAPGITPVAQIHDPEPMQGSYAGAEQLYALHQRGDGFSLLTEQMTEPFRSSMTFVGVQTLHSVPIILRGNYWGTIVFGDCRQQRLRSSAELAALQTVADCIGNAIDRDRIRKEREAAAQARTTELETFNQQLQLRDSLLNSVNAAAQCLVATEDLSTALPAMLQILGEGTRQCRAYILQNSQDEQTHELIFNLTLEWNAPGIPTKREAGGRFPVPINAFPDHLTAPLKAGRSTQFLASELDGLDKRDQGQALSLVGVPITVEGEWWGLLGLDDCIYERVWSEAEIAVLETAATSIGNALERDLTRKEREAAANLRATELENHNLVLKKRDRILAATASAASSLLASEDFEQAVSLVLQTVGEALNTNEFGIVQTTGDPEDPASLRWAVLYKWDVEQGGSRATPEQPLEQGPCLQAWEWHQLLCRGHNFSATLDEMPEAFRQLSVQSGIQVRHGIPIFVAGQYWGMLGFSDRQGSPQRISAEFAALETAAACIGGAIEREQLRQAELLTRKAHEAAEREVLLAHERAARAVELETANQILSTRERWLDATAAAASELLANADVGASVDAALKTIGVNLGCDRIGIMQHFSEPTGLGYFRILYEWDSPNTLPQIVDPEINQLPANLFENWSRQLMADHWVGGLVAELDEPFRSTMQELNTLSTYAVPMFVEAEFWGLMFMDHCKEVRQLTPAELAVFNTAATCIGSAIYRDQMRAEREQAERDVLLQQEREQAAQQQATELAKANESLNRTIGALAENPELHEFLGLLLAELAQQTSACETHLFLYDAETHTLKQHCAVKDGHIYMGATPTDPDMFRHPFPADLTGAWQAILDAPNPLTFDDLGSWDESELSLWWPESIPWHRREGHRDVACARMKAGNQPIGFIGFAFRDRTSLTDGQLEFIQALTNQATLAIQLTRLAEQNQSAALVNERNRLAREIHDTLAQTFTGVSLQLEAVRGITTPANGAEPTLEDFNEAQTYIRRARDLARAGLSEARRSVRSLRSAALETDALPDALRKTLTQTTRDTGLETHFYLEGDPIPLPDDIQLNLLRISQEAVTNTLRYAQATQLDLTLSFTSQPNQQQVQLRVIDNGKGFDTTQLSQKGGFGLLGIRERTAHFEGTFELLSTPNIGTTLDIVIPLSP</sequence>
<keyword evidence="7" id="KW-1185">Reference proteome</keyword>
<dbReference type="InterPro" id="IPR003594">
    <property type="entry name" value="HATPase_dom"/>
</dbReference>
<dbReference type="Pfam" id="PF02518">
    <property type="entry name" value="HATPase_c"/>
    <property type="match status" value="1"/>
</dbReference>
<feature type="coiled-coil region" evidence="4">
    <location>
        <begin position="2395"/>
        <end position="2436"/>
    </location>
</feature>
<dbReference type="GO" id="GO:0016020">
    <property type="term" value="C:membrane"/>
    <property type="evidence" value="ECO:0007669"/>
    <property type="project" value="InterPro"/>
</dbReference>
<proteinExistence type="predicted"/>
<organism evidence="6 7">
    <name type="scientific">Acaryochloris thomasi RCC1774</name>
    <dbReference type="NCBI Taxonomy" id="1764569"/>
    <lineage>
        <taxon>Bacteria</taxon>
        <taxon>Bacillati</taxon>
        <taxon>Cyanobacteriota</taxon>
        <taxon>Cyanophyceae</taxon>
        <taxon>Acaryochloridales</taxon>
        <taxon>Acaryochloridaceae</taxon>
        <taxon>Acaryochloris</taxon>
        <taxon>Acaryochloris thomasi</taxon>
    </lineage>
</organism>
<gene>
    <name evidence="6" type="primary">degS_1</name>
    <name evidence="6" type="ORF">C1752_00300</name>
</gene>
<feature type="domain" description="Histidine kinase" evidence="5">
    <location>
        <begin position="2735"/>
        <end position="2828"/>
    </location>
</feature>
<feature type="coiled-coil region" evidence="4">
    <location>
        <begin position="568"/>
        <end position="598"/>
    </location>
</feature>
<dbReference type="GO" id="GO:0046983">
    <property type="term" value="F:protein dimerization activity"/>
    <property type="evidence" value="ECO:0007669"/>
    <property type="project" value="InterPro"/>
</dbReference>
<comment type="caution">
    <text evidence="6">The sequence shown here is derived from an EMBL/GenBank/DDBJ whole genome shotgun (WGS) entry which is preliminary data.</text>
</comment>
<dbReference type="InterPro" id="IPR050482">
    <property type="entry name" value="Sensor_HK_TwoCompSys"/>
</dbReference>
<dbReference type="EMBL" id="PQWO01000001">
    <property type="protein sequence ID" value="PZD74977.1"/>
    <property type="molecule type" value="Genomic_DNA"/>
</dbReference>
<evidence type="ECO:0000256" key="1">
    <source>
        <dbReference type="ARBA" id="ARBA00022679"/>
    </source>
</evidence>
<evidence type="ECO:0000313" key="7">
    <source>
        <dbReference type="Proteomes" id="UP000248857"/>
    </source>
</evidence>
<keyword evidence="1 6" id="KW-0808">Transferase</keyword>
<dbReference type="Proteomes" id="UP000248857">
    <property type="component" value="Unassembled WGS sequence"/>
</dbReference>
<dbReference type="EC" id="2.7.13.3" evidence="6"/>
<dbReference type="Gene3D" id="3.30.565.10">
    <property type="entry name" value="Histidine kinase-like ATPase, C-terminal domain"/>
    <property type="match status" value="1"/>
</dbReference>
<dbReference type="PROSITE" id="PS50109">
    <property type="entry name" value="HIS_KIN"/>
    <property type="match status" value="1"/>
</dbReference>
<dbReference type="InterPro" id="IPR036890">
    <property type="entry name" value="HATPase_C_sf"/>
</dbReference>
<evidence type="ECO:0000313" key="6">
    <source>
        <dbReference type="EMBL" id="PZD74977.1"/>
    </source>
</evidence>
<protein>
    <submittedName>
        <fullName evidence="6">Signal transduction histidine-protein kinase/phosphatase DegS</fullName>
        <ecNumber evidence="6">2.7.13.3</ecNumber>
    </submittedName>
</protein>
<keyword evidence="3" id="KW-0902">Two-component regulatory system</keyword>
<reference evidence="6 7" key="1">
    <citation type="journal article" date="2018" name="Sci. Rep.">
        <title>A novel species of the marine cyanobacterium Acaryochloris with a unique pigment content and lifestyle.</title>
        <authorList>
            <person name="Partensky F."/>
            <person name="Six C."/>
            <person name="Ratin M."/>
            <person name="Garczarek L."/>
            <person name="Vaulot D."/>
            <person name="Probert I."/>
            <person name="Calteau A."/>
            <person name="Gourvil P."/>
            <person name="Marie D."/>
            <person name="Grebert T."/>
            <person name="Bouchier C."/>
            <person name="Le Panse S."/>
            <person name="Gachenot M."/>
            <person name="Rodriguez F."/>
            <person name="Garrido J.L."/>
        </authorList>
    </citation>
    <scope>NUCLEOTIDE SEQUENCE [LARGE SCALE GENOMIC DNA]</scope>
    <source>
        <strain evidence="6 7">RCC1774</strain>
    </source>
</reference>
<dbReference type="RefSeq" id="WP_110984283.1">
    <property type="nucleotide sequence ID" value="NZ_CAWNWM010000001.1"/>
</dbReference>
<keyword evidence="4" id="KW-0175">Coiled coil</keyword>
<evidence type="ECO:0000259" key="5">
    <source>
        <dbReference type="PROSITE" id="PS50109"/>
    </source>
</evidence>
<dbReference type="InterPro" id="IPR003018">
    <property type="entry name" value="GAF"/>
</dbReference>
<dbReference type="CDD" id="cd16917">
    <property type="entry name" value="HATPase_UhpB-NarQ-NarX-like"/>
    <property type="match status" value="1"/>
</dbReference>
<dbReference type="PANTHER" id="PTHR24421:SF62">
    <property type="entry name" value="SENSORY TRANSDUCTION HISTIDINE KINASE"/>
    <property type="match status" value="1"/>
</dbReference>
<dbReference type="Pfam" id="PF13185">
    <property type="entry name" value="GAF_2"/>
    <property type="match status" value="1"/>
</dbReference>
<dbReference type="SMART" id="SM00387">
    <property type="entry name" value="HATPase_c"/>
    <property type="match status" value="1"/>
</dbReference>
<evidence type="ECO:0000256" key="3">
    <source>
        <dbReference type="ARBA" id="ARBA00023012"/>
    </source>
</evidence>
<evidence type="ECO:0000256" key="2">
    <source>
        <dbReference type="ARBA" id="ARBA00022777"/>
    </source>
</evidence>
<dbReference type="PANTHER" id="PTHR24421">
    <property type="entry name" value="NITRATE/NITRITE SENSOR PROTEIN NARX-RELATED"/>
    <property type="match status" value="1"/>
</dbReference>
<dbReference type="SUPFAM" id="SSF55874">
    <property type="entry name" value="ATPase domain of HSP90 chaperone/DNA topoisomerase II/histidine kinase"/>
    <property type="match status" value="1"/>
</dbReference>
<dbReference type="SUPFAM" id="SSF55781">
    <property type="entry name" value="GAF domain-like"/>
    <property type="match status" value="13"/>
</dbReference>
<dbReference type="SMART" id="SM00065">
    <property type="entry name" value="GAF"/>
    <property type="match status" value="13"/>
</dbReference>
<name>A0A2W1K5H9_9CYAN</name>
<dbReference type="Gene3D" id="3.30.450.40">
    <property type="match status" value="13"/>
</dbReference>
<dbReference type="InterPro" id="IPR005467">
    <property type="entry name" value="His_kinase_dom"/>
</dbReference>